<dbReference type="EMBL" id="KZ857412">
    <property type="protein sequence ID" value="RDX48300.1"/>
    <property type="molecule type" value="Genomic_DNA"/>
</dbReference>
<dbReference type="Proteomes" id="UP000256964">
    <property type="component" value="Unassembled WGS sequence"/>
</dbReference>
<protein>
    <submittedName>
        <fullName evidence="1">Uncharacterized protein</fullName>
    </submittedName>
</protein>
<accession>A0A371D716</accession>
<keyword evidence="2" id="KW-1185">Reference proteome</keyword>
<dbReference type="OrthoDB" id="2803082at2759"/>
<reference evidence="1 2" key="1">
    <citation type="journal article" date="2018" name="Biotechnol. Biofuels">
        <title>Integrative visual omics of the white-rot fungus Polyporus brumalis exposes the biotechnological potential of its oxidative enzymes for delignifying raw plant biomass.</title>
        <authorList>
            <person name="Miyauchi S."/>
            <person name="Rancon A."/>
            <person name="Drula E."/>
            <person name="Hage H."/>
            <person name="Chaduli D."/>
            <person name="Favel A."/>
            <person name="Grisel S."/>
            <person name="Henrissat B."/>
            <person name="Herpoel-Gimbert I."/>
            <person name="Ruiz-Duenas F.J."/>
            <person name="Chevret D."/>
            <person name="Hainaut M."/>
            <person name="Lin J."/>
            <person name="Wang M."/>
            <person name="Pangilinan J."/>
            <person name="Lipzen A."/>
            <person name="Lesage-Meessen L."/>
            <person name="Navarro D."/>
            <person name="Riley R."/>
            <person name="Grigoriev I.V."/>
            <person name="Zhou S."/>
            <person name="Raouche S."/>
            <person name="Rosso M.N."/>
        </authorList>
    </citation>
    <scope>NUCLEOTIDE SEQUENCE [LARGE SCALE GENOMIC DNA]</scope>
    <source>
        <strain evidence="1 2">BRFM 1820</strain>
    </source>
</reference>
<proteinExistence type="predicted"/>
<name>A0A371D716_9APHY</name>
<gene>
    <name evidence="1" type="ORF">OH76DRAFT_1483939</name>
</gene>
<organism evidence="1 2">
    <name type="scientific">Lentinus brumalis</name>
    <dbReference type="NCBI Taxonomy" id="2498619"/>
    <lineage>
        <taxon>Eukaryota</taxon>
        <taxon>Fungi</taxon>
        <taxon>Dikarya</taxon>
        <taxon>Basidiomycota</taxon>
        <taxon>Agaricomycotina</taxon>
        <taxon>Agaricomycetes</taxon>
        <taxon>Polyporales</taxon>
        <taxon>Polyporaceae</taxon>
        <taxon>Lentinus</taxon>
    </lineage>
</organism>
<evidence type="ECO:0000313" key="1">
    <source>
        <dbReference type="EMBL" id="RDX48300.1"/>
    </source>
</evidence>
<sequence>MTSVAGLPILLQDPYLSIEAAKLQQDTINFERASSTGYGINLGDAYGGVTGALVRPDLPAFDVESMGVTSKITLRIQVVGLIPYARQVPAIRANRTADPISLGKLAMIVAQEMQKYIETAGPIQYGERTLQLHNMFLTKLYHVSRGSWQPEIKVYIV</sequence>
<dbReference type="AlphaFoldDB" id="A0A371D716"/>
<evidence type="ECO:0000313" key="2">
    <source>
        <dbReference type="Proteomes" id="UP000256964"/>
    </source>
</evidence>
<dbReference type="STRING" id="139420.A0A371D716"/>